<reference evidence="2" key="1">
    <citation type="submission" date="2015-09" db="EMBL/GenBank/DDBJ databases">
        <title>Complete sequence of Algoriphagus sp. M8-2.</title>
        <authorList>
            <person name="Shintani M."/>
        </authorList>
    </citation>
    <scope>NUCLEOTIDE SEQUENCE [LARGE SCALE GENOMIC DNA]</scope>
    <source>
        <strain evidence="2">M8-2</strain>
    </source>
</reference>
<gene>
    <name evidence="1" type="ORF">AO498_01525</name>
</gene>
<accession>A0A142EIU8</accession>
<name>A0A142EIU8_9BACT</name>
<evidence type="ECO:0000313" key="1">
    <source>
        <dbReference type="EMBL" id="AMQ55053.1"/>
    </source>
</evidence>
<dbReference type="RefSeq" id="WP_067542771.1">
    <property type="nucleotide sequence ID" value="NZ_CP012836.1"/>
</dbReference>
<keyword evidence="2" id="KW-1185">Reference proteome</keyword>
<dbReference type="Pfam" id="PF12893">
    <property type="entry name" value="Lumazine_bd_2"/>
    <property type="match status" value="1"/>
</dbReference>
<dbReference type="PATRIC" id="fig|1727163.4.peg.317"/>
<dbReference type="InterPro" id="IPR039437">
    <property type="entry name" value="FrzH/put_lumazine-bd"/>
</dbReference>
<dbReference type="Gene3D" id="3.10.450.50">
    <property type="match status" value="1"/>
</dbReference>
<protein>
    <submittedName>
        <fullName evidence="1">Dehydrogenase</fullName>
    </submittedName>
</protein>
<dbReference type="KEGG" id="alm:AO498_01525"/>
<dbReference type="OrthoDB" id="8445243at2"/>
<proteinExistence type="predicted"/>
<dbReference type="STRING" id="1727163.AO498_01525"/>
<sequence>MKQAIIILFFLFLPSIGISQEADLEAVTQTVNLYFEGMMERNAAKLNEAFLPNAQLIGYRGTQLAITPFEEWREGTTKGNPRSPEQFRNEIKAIRIEGNMALAETELFWPGIYYYDFLTLIKVGDSWKIVHKSWTERTF</sequence>
<dbReference type="Proteomes" id="UP000073816">
    <property type="component" value="Chromosome"/>
</dbReference>
<dbReference type="SUPFAM" id="SSF54427">
    <property type="entry name" value="NTF2-like"/>
    <property type="match status" value="1"/>
</dbReference>
<dbReference type="InterPro" id="IPR032710">
    <property type="entry name" value="NTF2-like_dom_sf"/>
</dbReference>
<organism evidence="1 2">
    <name type="scientific">Algoriphagus sanaruensis</name>
    <dbReference type="NCBI Taxonomy" id="1727163"/>
    <lineage>
        <taxon>Bacteria</taxon>
        <taxon>Pseudomonadati</taxon>
        <taxon>Bacteroidota</taxon>
        <taxon>Cytophagia</taxon>
        <taxon>Cytophagales</taxon>
        <taxon>Cyclobacteriaceae</taxon>
        <taxon>Algoriphagus</taxon>
    </lineage>
</organism>
<dbReference type="EMBL" id="CP012836">
    <property type="protein sequence ID" value="AMQ55053.1"/>
    <property type="molecule type" value="Genomic_DNA"/>
</dbReference>
<reference evidence="1 2" key="2">
    <citation type="journal article" date="2016" name="Genome Announc.">
        <title>Complete Genome Sequence of Algoriphagus sp. Strain M8-2, Isolated from a Brackish Lake.</title>
        <authorList>
            <person name="Muraguchi Y."/>
            <person name="Kushimoto K."/>
            <person name="Ohtsubo Y."/>
            <person name="Suzuki T."/>
            <person name="Dohra H."/>
            <person name="Kimbara K."/>
            <person name="Shintani M."/>
        </authorList>
    </citation>
    <scope>NUCLEOTIDE SEQUENCE [LARGE SCALE GENOMIC DNA]</scope>
    <source>
        <strain evidence="1 2">M8-2</strain>
    </source>
</reference>
<evidence type="ECO:0000313" key="2">
    <source>
        <dbReference type="Proteomes" id="UP000073816"/>
    </source>
</evidence>
<dbReference type="AlphaFoldDB" id="A0A142EIU8"/>